<dbReference type="InParanoid" id="A0A165ELY6"/>
<evidence type="ECO:0000313" key="2">
    <source>
        <dbReference type="EMBL" id="KZV87251.1"/>
    </source>
</evidence>
<keyword evidence="3" id="KW-1185">Reference proteome</keyword>
<name>A0A165ELY6_EXIGL</name>
<feature type="region of interest" description="Disordered" evidence="1">
    <location>
        <begin position="62"/>
        <end position="90"/>
    </location>
</feature>
<evidence type="ECO:0000256" key="1">
    <source>
        <dbReference type="SAM" id="MobiDB-lite"/>
    </source>
</evidence>
<dbReference type="EMBL" id="KV426131">
    <property type="protein sequence ID" value="KZV87251.1"/>
    <property type="molecule type" value="Genomic_DNA"/>
</dbReference>
<protein>
    <submittedName>
        <fullName evidence="2">Uncharacterized protein</fullName>
    </submittedName>
</protein>
<reference evidence="2 3" key="1">
    <citation type="journal article" date="2016" name="Mol. Biol. Evol.">
        <title>Comparative Genomics of Early-Diverging Mushroom-Forming Fungi Provides Insights into the Origins of Lignocellulose Decay Capabilities.</title>
        <authorList>
            <person name="Nagy L.G."/>
            <person name="Riley R."/>
            <person name="Tritt A."/>
            <person name="Adam C."/>
            <person name="Daum C."/>
            <person name="Floudas D."/>
            <person name="Sun H."/>
            <person name="Yadav J.S."/>
            <person name="Pangilinan J."/>
            <person name="Larsson K.H."/>
            <person name="Matsuura K."/>
            <person name="Barry K."/>
            <person name="Labutti K."/>
            <person name="Kuo R."/>
            <person name="Ohm R.A."/>
            <person name="Bhattacharya S.S."/>
            <person name="Shirouzu T."/>
            <person name="Yoshinaga Y."/>
            <person name="Martin F.M."/>
            <person name="Grigoriev I.V."/>
            <person name="Hibbett D.S."/>
        </authorList>
    </citation>
    <scope>NUCLEOTIDE SEQUENCE [LARGE SCALE GENOMIC DNA]</scope>
    <source>
        <strain evidence="2 3">HHB12029</strain>
    </source>
</reference>
<gene>
    <name evidence="2" type="ORF">EXIGLDRAFT_206913</name>
</gene>
<proteinExistence type="predicted"/>
<accession>A0A165ELY6</accession>
<dbReference type="Proteomes" id="UP000077266">
    <property type="component" value="Unassembled WGS sequence"/>
</dbReference>
<dbReference type="AlphaFoldDB" id="A0A165ELY6"/>
<evidence type="ECO:0000313" key="3">
    <source>
        <dbReference type="Proteomes" id="UP000077266"/>
    </source>
</evidence>
<sequence length="168" mass="19025">MLPSIQPSPFNDLPTIPLSNASRHQFSHFSGLSFISEEKLRLAATRTRPYMRHQRPRNVTVEKGTTNPFASGPPFGNSSRHTCRAVPKDSGNRNSDFFSMLQKRFAASDRSSIRCIMIIRLYFLLLALPSHLCSWTQTRPLESSSRGRGCSLPAHSVLQSSRQGWMYR</sequence>
<organism evidence="2 3">
    <name type="scientific">Exidia glandulosa HHB12029</name>
    <dbReference type="NCBI Taxonomy" id="1314781"/>
    <lineage>
        <taxon>Eukaryota</taxon>
        <taxon>Fungi</taxon>
        <taxon>Dikarya</taxon>
        <taxon>Basidiomycota</taxon>
        <taxon>Agaricomycotina</taxon>
        <taxon>Agaricomycetes</taxon>
        <taxon>Auriculariales</taxon>
        <taxon>Exidiaceae</taxon>
        <taxon>Exidia</taxon>
    </lineage>
</organism>